<protein>
    <submittedName>
        <fullName evidence="5">Flagellar hook-associated protein 3</fullName>
    </submittedName>
</protein>
<dbReference type="PANTHER" id="PTHR42792:SF1">
    <property type="entry name" value="FLAGELLAR HOOK-ASSOCIATED PROTEIN 3"/>
    <property type="match status" value="1"/>
</dbReference>
<accession>F2NSR5</accession>
<dbReference type="GO" id="GO:0009424">
    <property type="term" value="C:bacterial-type flagellum hook"/>
    <property type="evidence" value="ECO:0007669"/>
    <property type="project" value="InterPro"/>
</dbReference>
<evidence type="ECO:0000313" key="5">
    <source>
        <dbReference type="EMBL" id="AEB14303.1"/>
    </source>
</evidence>
<dbReference type="KEGG" id="tsu:Tresu_1397"/>
<dbReference type="GO" id="GO:0005198">
    <property type="term" value="F:structural molecule activity"/>
    <property type="evidence" value="ECO:0007669"/>
    <property type="project" value="InterPro"/>
</dbReference>
<evidence type="ECO:0000256" key="2">
    <source>
        <dbReference type="ARBA" id="ARBA00004631"/>
    </source>
</evidence>
<dbReference type="InterPro" id="IPR001492">
    <property type="entry name" value="Flagellin"/>
</dbReference>
<keyword evidence="5" id="KW-0282">Flagellum</keyword>
<dbReference type="GO" id="GO:0071973">
    <property type="term" value="P:bacterial-type flagellum-dependent cell motility"/>
    <property type="evidence" value="ECO:0007669"/>
    <property type="project" value="InterPro"/>
</dbReference>
<dbReference type="Gene3D" id="1.20.1330.10">
    <property type="entry name" value="f41 fragment of flagellin, N-terminal domain"/>
    <property type="match status" value="1"/>
</dbReference>
<comment type="function">
    <text evidence="1">Component of the core of the flagella.</text>
</comment>
<comment type="subcellular location">
    <subcellularLocation>
        <location evidence="2">Periplasmic flagellum</location>
    </subcellularLocation>
</comment>
<dbReference type="RefSeq" id="WP_013701586.1">
    <property type="nucleotide sequence ID" value="NC_015385.1"/>
</dbReference>
<proteinExistence type="predicted"/>
<evidence type="ECO:0000256" key="3">
    <source>
        <dbReference type="ARBA" id="ARBA00022764"/>
    </source>
</evidence>
<keyword evidence="3" id="KW-0574">Periplasm</keyword>
<name>F2NSR5_TRES6</name>
<dbReference type="InterPro" id="IPR001029">
    <property type="entry name" value="Flagellin_N"/>
</dbReference>
<feature type="domain" description="Flagellin N-terminal" evidence="4">
    <location>
        <begin position="4"/>
        <end position="142"/>
    </location>
</feature>
<sequence>MHRISSQFNNTDTQYQLRKQEVNQAIKNRQIGTQSRIGSLRDDPIAAGHLVRYQSYLGRVNQFEKNAQTLADQMNVREGYINQNLQIMHRVRELAITGANGTYTGDDLKNMAVEVNELLKEMIQNANAVGPDGNTLFAGTRTKGAAFDVVMGNIPGSDEALIEKVNYKGNNGINKIEVDENAYLQIDNSGTKTFWAEPQHLIGQRDLTSWQALEDSVINIDGADITIKSGDNVYAVAAKINNSGIAVKASIDPVSQGLSLSTTDSHQVWMEDKTGSALADMGMIEDSSQFPPYNVNTSAVKVSGGSLFDAVIALRDSMLKGDQESIGSRVIGTLDYGINNLTTRLAKSGSDYERAMNNVERSKTNKVNVSQLVSREGDIDLTEAITDLKMMEYVNQATMSNAGKMYSSTLLNYMR</sequence>
<keyword evidence="6" id="KW-1185">Reference proteome</keyword>
<dbReference type="NCBIfam" id="TIGR02550">
    <property type="entry name" value="flagell_flgL"/>
    <property type="match status" value="1"/>
</dbReference>
<dbReference type="AlphaFoldDB" id="F2NSR5"/>
<dbReference type="GeneID" id="302998559"/>
<dbReference type="Pfam" id="PF00669">
    <property type="entry name" value="Flagellin_N"/>
    <property type="match status" value="1"/>
</dbReference>
<reference evidence="5 6" key="1">
    <citation type="journal article" date="2011" name="Stand. Genomic Sci.">
        <title>Complete genome sequence of Treponema succinifaciens type strain (6091).</title>
        <authorList>
            <person name="Han C."/>
            <person name="Gronow S."/>
            <person name="Teshima H."/>
            <person name="Lapidus A."/>
            <person name="Nolan M."/>
            <person name="Lucas S."/>
            <person name="Hammon N."/>
            <person name="Deshpande S."/>
            <person name="Cheng J.F."/>
            <person name="Zeytun A."/>
            <person name="Tapia R."/>
            <person name="Goodwin L."/>
            <person name="Pitluck S."/>
            <person name="Liolios K."/>
            <person name="Pagani I."/>
            <person name="Ivanova N."/>
            <person name="Mavromatis K."/>
            <person name="Mikhailova N."/>
            <person name="Huntemann M."/>
            <person name="Pati A."/>
            <person name="Chen A."/>
            <person name="Palaniappan K."/>
            <person name="Land M."/>
            <person name="Hauser L."/>
            <person name="Brambilla E.M."/>
            <person name="Rohde M."/>
            <person name="Goker M."/>
            <person name="Woyke T."/>
            <person name="Bristow J."/>
            <person name="Eisen J.A."/>
            <person name="Markowitz V."/>
            <person name="Hugenholtz P."/>
            <person name="Kyrpides N.C."/>
            <person name="Klenk H.P."/>
            <person name="Detter J.C."/>
        </authorList>
    </citation>
    <scope>NUCLEOTIDE SEQUENCE [LARGE SCALE GENOMIC DNA]</scope>
    <source>
        <strain evidence="6">ATCC 33096 / DSM 2489 / 6091</strain>
    </source>
</reference>
<dbReference type="eggNOG" id="COG1344">
    <property type="taxonomic scope" value="Bacteria"/>
</dbReference>
<dbReference type="GO" id="GO:0055040">
    <property type="term" value="C:periplasmic flagellum"/>
    <property type="evidence" value="ECO:0007669"/>
    <property type="project" value="UniProtKB-SubCell"/>
</dbReference>
<evidence type="ECO:0000313" key="6">
    <source>
        <dbReference type="Proteomes" id="UP000006852"/>
    </source>
</evidence>
<dbReference type="OrthoDB" id="9758307at2"/>
<keyword evidence="5" id="KW-0969">Cilium</keyword>
<dbReference type="SUPFAM" id="SSF64518">
    <property type="entry name" value="Phase 1 flagellin"/>
    <property type="match status" value="1"/>
</dbReference>
<evidence type="ECO:0000259" key="4">
    <source>
        <dbReference type="Pfam" id="PF00669"/>
    </source>
</evidence>
<dbReference type="EMBL" id="CP002631">
    <property type="protein sequence ID" value="AEB14303.1"/>
    <property type="molecule type" value="Genomic_DNA"/>
</dbReference>
<dbReference type="NCBIfam" id="NF005187">
    <property type="entry name" value="PRK06663.1"/>
    <property type="match status" value="1"/>
</dbReference>
<evidence type="ECO:0000256" key="1">
    <source>
        <dbReference type="ARBA" id="ARBA00004095"/>
    </source>
</evidence>
<dbReference type="STRING" id="869209.Tresu_1397"/>
<dbReference type="HOGENOM" id="CLU_024437_7_0_12"/>
<organism evidence="5 6">
    <name type="scientific">Treponema succinifaciens (strain ATCC 33096 / DSM 2489 / 6091)</name>
    <dbReference type="NCBI Taxonomy" id="869209"/>
    <lineage>
        <taxon>Bacteria</taxon>
        <taxon>Pseudomonadati</taxon>
        <taxon>Spirochaetota</taxon>
        <taxon>Spirochaetia</taxon>
        <taxon>Spirochaetales</taxon>
        <taxon>Treponemataceae</taxon>
        <taxon>Treponema</taxon>
    </lineage>
</organism>
<reference evidence="6" key="2">
    <citation type="submission" date="2011-04" db="EMBL/GenBank/DDBJ databases">
        <title>The complete genome of chromosome of Treponema succinifaciens DSM 2489.</title>
        <authorList>
            <person name="Lucas S."/>
            <person name="Copeland A."/>
            <person name="Lapidus A."/>
            <person name="Bruce D."/>
            <person name="Goodwin L."/>
            <person name="Pitluck S."/>
            <person name="Peters L."/>
            <person name="Kyrpides N."/>
            <person name="Mavromatis K."/>
            <person name="Ivanova N."/>
            <person name="Ovchinnikova G."/>
            <person name="Teshima H."/>
            <person name="Detter J.C."/>
            <person name="Tapia R."/>
            <person name="Han C."/>
            <person name="Land M."/>
            <person name="Hauser L."/>
            <person name="Markowitz V."/>
            <person name="Cheng J.-F."/>
            <person name="Hugenholtz P."/>
            <person name="Woyke T."/>
            <person name="Wu D."/>
            <person name="Gronow S."/>
            <person name="Wellnitz S."/>
            <person name="Brambilla E."/>
            <person name="Klenk H.-P."/>
            <person name="Eisen J.A."/>
        </authorList>
    </citation>
    <scope>NUCLEOTIDE SEQUENCE [LARGE SCALE GENOMIC DNA]</scope>
    <source>
        <strain evidence="6">ATCC 33096 / DSM 2489 / 6091</strain>
    </source>
</reference>
<gene>
    <name evidence="5" type="ordered locus">Tresu_1397</name>
</gene>
<dbReference type="InterPro" id="IPR013384">
    <property type="entry name" value="Flagell_FlgL"/>
</dbReference>
<keyword evidence="5" id="KW-0966">Cell projection</keyword>
<dbReference type="PANTHER" id="PTHR42792">
    <property type="entry name" value="FLAGELLIN"/>
    <property type="match status" value="1"/>
</dbReference>
<dbReference type="Proteomes" id="UP000006852">
    <property type="component" value="Chromosome"/>
</dbReference>